<dbReference type="AlphaFoldDB" id="A0A1G2QK83"/>
<dbReference type="EMBL" id="MHTL01000008">
    <property type="protein sequence ID" value="OHA60847.1"/>
    <property type="molecule type" value="Genomic_DNA"/>
</dbReference>
<feature type="transmembrane region" description="Helical" evidence="1">
    <location>
        <begin position="6"/>
        <end position="28"/>
    </location>
</feature>
<name>A0A1G2QK83_9BACT</name>
<organism evidence="2 3">
    <name type="scientific">Candidatus Vogelbacteria bacterium RIFOXYD1_FULL_51_18</name>
    <dbReference type="NCBI Taxonomy" id="1802440"/>
    <lineage>
        <taxon>Bacteria</taxon>
        <taxon>Candidatus Vogeliibacteriota</taxon>
    </lineage>
</organism>
<comment type="caution">
    <text evidence="2">The sequence shown here is derived from an EMBL/GenBank/DDBJ whole genome shotgun (WGS) entry which is preliminary data.</text>
</comment>
<protein>
    <submittedName>
        <fullName evidence="2">Uncharacterized protein</fullName>
    </submittedName>
</protein>
<accession>A0A1G2QK83</accession>
<gene>
    <name evidence="2" type="ORF">A2569_02770</name>
</gene>
<dbReference type="Proteomes" id="UP000177090">
    <property type="component" value="Unassembled WGS sequence"/>
</dbReference>
<evidence type="ECO:0000313" key="2">
    <source>
        <dbReference type="EMBL" id="OHA60847.1"/>
    </source>
</evidence>
<evidence type="ECO:0000256" key="1">
    <source>
        <dbReference type="SAM" id="Phobius"/>
    </source>
</evidence>
<reference evidence="2 3" key="1">
    <citation type="journal article" date="2016" name="Nat. Commun.">
        <title>Thousands of microbial genomes shed light on interconnected biogeochemical processes in an aquifer system.</title>
        <authorList>
            <person name="Anantharaman K."/>
            <person name="Brown C.T."/>
            <person name="Hug L.A."/>
            <person name="Sharon I."/>
            <person name="Castelle C.J."/>
            <person name="Probst A.J."/>
            <person name="Thomas B.C."/>
            <person name="Singh A."/>
            <person name="Wilkins M.J."/>
            <person name="Karaoz U."/>
            <person name="Brodie E.L."/>
            <person name="Williams K.H."/>
            <person name="Hubbard S.S."/>
            <person name="Banfield J.F."/>
        </authorList>
    </citation>
    <scope>NUCLEOTIDE SEQUENCE [LARGE SCALE GENOMIC DNA]</scope>
</reference>
<evidence type="ECO:0000313" key="3">
    <source>
        <dbReference type="Proteomes" id="UP000177090"/>
    </source>
</evidence>
<keyword evidence="1" id="KW-1133">Transmembrane helix</keyword>
<proteinExistence type="predicted"/>
<feature type="transmembrane region" description="Helical" evidence="1">
    <location>
        <begin position="35"/>
        <end position="59"/>
    </location>
</feature>
<keyword evidence="1" id="KW-0472">Membrane</keyword>
<sequence length="60" mass="7120">MFLFSFYFFILNGTTCNFYIAALVFFAPRFAFFRLILVFIMQTALRALIKFFVAFIIIIV</sequence>
<keyword evidence="1" id="KW-0812">Transmembrane</keyword>